<comment type="caution">
    <text evidence="2">The sequence shown here is derived from an EMBL/GenBank/DDBJ whole genome shotgun (WGS) entry which is preliminary data.</text>
</comment>
<sequence>MTQADTPTRLDALRRWAAERHRLPPESLHLHLAAGDASFRRYFRLRLPDGTTRILMDAPPEQEDSRPFVSIARRWRSGGLPVPRLHATDLEQGFLELDDLGDEPLQTHLQGETDPATLAWHDKALALLHELQNSASPDDLPAYDAALLGRELDLFSDWCLGEWLDMARPPSWQALRDTLIEMALMQPVVTVHRDYDAMNLMVHGDDLYLIDFQDAVAGPISYDMISLLRGRYCRFPSGRFAAWVEGFRQSAIADGRLQSTLSAEAFLQQVQAMAAQRCLKVLGIFCRLTLRDGRDGYLQRLPHFLHHLEDSLAELPGHDEFRDWLTGTFRPALEERLATEGIQTGSSS</sequence>
<keyword evidence="2" id="KW-0808">Transferase</keyword>
<dbReference type="EMBL" id="PNRF01000012">
    <property type="protein sequence ID" value="PMR76677.1"/>
    <property type="molecule type" value="Genomic_DNA"/>
</dbReference>
<accession>A0A2N7U8C0</accession>
<dbReference type="OrthoDB" id="9809275at2"/>
<keyword evidence="3" id="KW-1185">Reference proteome</keyword>
<evidence type="ECO:0000313" key="2">
    <source>
        <dbReference type="EMBL" id="PMR76677.1"/>
    </source>
</evidence>
<dbReference type="RefSeq" id="WP_102652581.1">
    <property type="nucleotide sequence ID" value="NZ_PNRF01000012.1"/>
</dbReference>
<gene>
    <name evidence="2" type="ORF">C1H69_06540</name>
</gene>
<protein>
    <submittedName>
        <fullName evidence="2">Aminoglycoside phosphotransferase</fullName>
    </submittedName>
</protein>
<evidence type="ECO:0000259" key="1">
    <source>
        <dbReference type="Pfam" id="PF01636"/>
    </source>
</evidence>
<dbReference type="Gene3D" id="3.30.200.20">
    <property type="entry name" value="Phosphorylase Kinase, domain 1"/>
    <property type="match status" value="1"/>
</dbReference>
<reference evidence="2 3" key="1">
    <citation type="submission" date="2018-01" db="EMBL/GenBank/DDBJ databases">
        <title>Halomonas endophytica sp. nov., isolated from storage liquid in the stems of Populus euphratica.</title>
        <authorList>
            <person name="Chen C."/>
        </authorList>
    </citation>
    <scope>NUCLEOTIDE SEQUENCE [LARGE SCALE GENOMIC DNA]</scope>
    <source>
        <strain evidence="2 3">MC28</strain>
    </source>
</reference>
<dbReference type="Gene3D" id="3.90.1200.10">
    <property type="match status" value="1"/>
</dbReference>
<dbReference type="InterPro" id="IPR002575">
    <property type="entry name" value="Aminoglycoside_PTrfase"/>
</dbReference>
<name>A0A2N7U8C0_9GAMM</name>
<evidence type="ECO:0000313" key="3">
    <source>
        <dbReference type="Proteomes" id="UP000235803"/>
    </source>
</evidence>
<dbReference type="InterPro" id="IPR011009">
    <property type="entry name" value="Kinase-like_dom_sf"/>
</dbReference>
<organism evidence="2 3">
    <name type="scientific">Billgrantia endophytica</name>
    <dbReference type="NCBI Taxonomy" id="2033802"/>
    <lineage>
        <taxon>Bacteria</taxon>
        <taxon>Pseudomonadati</taxon>
        <taxon>Pseudomonadota</taxon>
        <taxon>Gammaproteobacteria</taxon>
        <taxon>Oceanospirillales</taxon>
        <taxon>Halomonadaceae</taxon>
        <taxon>Billgrantia</taxon>
    </lineage>
</organism>
<proteinExistence type="predicted"/>
<dbReference type="SUPFAM" id="SSF56112">
    <property type="entry name" value="Protein kinase-like (PK-like)"/>
    <property type="match status" value="1"/>
</dbReference>
<feature type="domain" description="Aminoglycoside phosphotransferase" evidence="1">
    <location>
        <begin position="32"/>
        <end position="241"/>
    </location>
</feature>
<dbReference type="GO" id="GO:0016740">
    <property type="term" value="F:transferase activity"/>
    <property type="evidence" value="ECO:0007669"/>
    <property type="project" value="UniProtKB-KW"/>
</dbReference>
<dbReference type="AlphaFoldDB" id="A0A2N7U8C0"/>
<dbReference type="Pfam" id="PF01636">
    <property type="entry name" value="APH"/>
    <property type="match status" value="1"/>
</dbReference>
<dbReference type="Proteomes" id="UP000235803">
    <property type="component" value="Unassembled WGS sequence"/>
</dbReference>